<gene>
    <name evidence="1" type="ORF">LYNGBM3L_42550</name>
</gene>
<accession>F4XWG6</accession>
<dbReference type="EMBL" id="GL890942">
    <property type="protein sequence ID" value="EGJ31151.1"/>
    <property type="molecule type" value="Genomic_DNA"/>
</dbReference>
<evidence type="ECO:0008006" key="3">
    <source>
        <dbReference type="Google" id="ProtNLM"/>
    </source>
</evidence>
<dbReference type="SUPFAM" id="SSF56300">
    <property type="entry name" value="Metallo-dependent phosphatases"/>
    <property type="match status" value="1"/>
</dbReference>
<evidence type="ECO:0000313" key="1">
    <source>
        <dbReference type="EMBL" id="EGJ31151.1"/>
    </source>
</evidence>
<protein>
    <recommendedName>
        <fullName evidence="3">Calcineurin-like phosphoesterase domain-containing protein</fullName>
    </recommendedName>
</protein>
<dbReference type="HOGENOM" id="CLU_2494481_0_0_3"/>
<reference evidence="2" key="1">
    <citation type="journal article" date="2011" name="Proc. Natl. Acad. Sci. U.S.A.">
        <title>Genomic insights into the physiology and ecology of the marine filamentous cyanobacterium Lyngbya majuscula.</title>
        <authorList>
            <person name="Jones A.C."/>
            <person name="Monroe E.A."/>
            <person name="Podell S."/>
            <person name="Hess W.R."/>
            <person name="Klages S."/>
            <person name="Esquenazi E."/>
            <person name="Niessen S."/>
            <person name="Hoover H."/>
            <person name="Rothmann M."/>
            <person name="Lasken R.S."/>
            <person name="Yates J.R.III."/>
            <person name="Reinhardt R."/>
            <person name="Kube M."/>
            <person name="Burkart M.D."/>
            <person name="Allen E.E."/>
            <person name="Dorrestein P.C."/>
            <person name="Gerwick W.H."/>
            <person name="Gerwick L."/>
        </authorList>
    </citation>
    <scope>NUCLEOTIDE SEQUENCE [LARGE SCALE GENOMIC DNA]</scope>
    <source>
        <strain evidence="2">3L</strain>
    </source>
</reference>
<proteinExistence type="predicted"/>
<dbReference type="Proteomes" id="UP000003959">
    <property type="component" value="Unassembled WGS sequence"/>
</dbReference>
<sequence length="86" mass="9626">MDGLENLWPNVEEIFFNDLEYLCEQVGPLDLVMFTGDITQGGSESEFQQVDKLLTSKHSAISQRPLATLSAKPTLREREQLSAKGL</sequence>
<evidence type="ECO:0000313" key="2">
    <source>
        <dbReference type="Proteomes" id="UP000003959"/>
    </source>
</evidence>
<name>F4XWG6_9CYAN</name>
<dbReference type="AlphaFoldDB" id="F4XWG6"/>
<dbReference type="InterPro" id="IPR029052">
    <property type="entry name" value="Metallo-depent_PP-like"/>
</dbReference>
<organism evidence="1 2">
    <name type="scientific">Moorena producens 3L</name>
    <dbReference type="NCBI Taxonomy" id="489825"/>
    <lineage>
        <taxon>Bacteria</taxon>
        <taxon>Bacillati</taxon>
        <taxon>Cyanobacteriota</taxon>
        <taxon>Cyanophyceae</taxon>
        <taxon>Coleofasciculales</taxon>
        <taxon>Coleofasciculaceae</taxon>
        <taxon>Moorena</taxon>
    </lineage>
</organism>
<keyword evidence="2" id="KW-1185">Reference proteome</keyword>